<accession>A0A0V7ZKT6</accession>
<keyword evidence="3 6" id="KW-0812">Transmembrane</keyword>
<dbReference type="Pfam" id="PF03739">
    <property type="entry name" value="LptF_LptG"/>
    <property type="match status" value="1"/>
</dbReference>
<evidence type="ECO:0000256" key="5">
    <source>
        <dbReference type="ARBA" id="ARBA00023136"/>
    </source>
</evidence>
<feature type="transmembrane region" description="Helical" evidence="6">
    <location>
        <begin position="305"/>
        <end position="324"/>
    </location>
</feature>
<evidence type="ECO:0000313" key="8">
    <source>
        <dbReference type="Proteomes" id="UP000053372"/>
    </source>
</evidence>
<proteinExistence type="predicted"/>
<feature type="transmembrane region" description="Helical" evidence="6">
    <location>
        <begin position="31"/>
        <end position="49"/>
    </location>
</feature>
<evidence type="ECO:0000256" key="4">
    <source>
        <dbReference type="ARBA" id="ARBA00022989"/>
    </source>
</evidence>
<organism evidence="7 8">
    <name type="scientific">Mastigocoleus testarum BC008</name>
    <dbReference type="NCBI Taxonomy" id="371196"/>
    <lineage>
        <taxon>Bacteria</taxon>
        <taxon>Bacillati</taxon>
        <taxon>Cyanobacteriota</taxon>
        <taxon>Cyanophyceae</taxon>
        <taxon>Nostocales</taxon>
        <taxon>Hapalosiphonaceae</taxon>
        <taxon>Mastigocoleus</taxon>
    </lineage>
</organism>
<name>A0A0V7ZKT6_9CYAN</name>
<keyword evidence="4 6" id="KW-1133">Transmembrane helix</keyword>
<comment type="caution">
    <text evidence="7">The sequence shown here is derived from an EMBL/GenBank/DDBJ whole genome shotgun (WGS) entry which is preliminary data.</text>
</comment>
<dbReference type="GO" id="GO:0015920">
    <property type="term" value="P:lipopolysaccharide transport"/>
    <property type="evidence" value="ECO:0007669"/>
    <property type="project" value="TreeGrafter"/>
</dbReference>
<feature type="transmembrane region" description="Helical" evidence="6">
    <location>
        <begin position="69"/>
        <end position="92"/>
    </location>
</feature>
<dbReference type="EMBL" id="LMTZ01000110">
    <property type="protein sequence ID" value="KST65252.1"/>
    <property type="molecule type" value="Genomic_DNA"/>
</dbReference>
<evidence type="ECO:0008006" key="9">
    <source>
        <dbReference type="Google" id="ProtNLM"/>
    </source>
</evidence>
<feature type="transmembrane region" description="Helical" evidence="6">
    <location>
        <begin position="112"/>
        <end position="133"/>
    </location>
</feature>
<sequence>MIKRLVDLFFRINFRITLLDRYIIKELIPKFFFSVVICSIVAEVVGISFEEIKFAIEEDLSTAIAVYTHWLKLPAFICIVLPFTLLISNLLVYQKLSSKNEIIALQSIGISLYRLSIPSLAIACVAMIFMFTIQEVIVPPANYEAAINLERELNVDRTQLAKYNKKEIIYQEFETEENRKHLKILFFAERFDGKKMLEITLLKFKNKQLRQIILARSAQWDKKQQKWQLFSGVSNILNPEGDYISTRKFEQLPLNLGRKVFDYASDDRDHREMNIIELYRRLALVRDTANTKKVREIEISIQQRYAAPVSCMIFTLLGSALGINSKRKAKYNSFTVAAIVIVVYCCAQFVSTTLSVSQAISIFWGVWFPNLLGLSIGYFILMRKN</sequence>
<gene>
    <name evidence="7" type="ORF">BC008_20895</name>
</gene>
<evidence type="ECO:0000256" key="6">
    <source>
        <dbReference type="SAM" id="Phobius"/>
    </source>
</evidence>
<dbReference type="AlphaFoldDB" id="A0A0V7ZKT6"/>
<reference evidence="7 8" key="1">
    <citation type="journal article" date="2015" name="Genome Announc.">
        <title>Draft Genome of the Euendolithic (true boring) Cyanobacterium Mastigocoleus testarum strain BC008.</title>
        <authorList>
            <person name="Guida B.S."/>
            <person name="Garcia-Pichel F."/>
        </authorList>
    </citation>
    <scope>NUCLEOTIDE SEQUENCE [LARGE SCALE GENOMIC DNA]</scope>
    <source>
        <strain evidence="7 8">BC008</strain>
    </source>
</reference>
<dbReference type="RefSeq" id="WP_027844868.1">
    <property type="nucleotide sequence ID" value="NZ_LMTZ01000110.1"/>
</dbReference>
<evidence type="ECO:0000256" key="1">
    <source>
        <dbReference type="ARBA" id="ARBA00004651"/>
    </source>
</evidence>
<keyword evidence="5 6" id="KW-0472">Membrane</keyword>
<keyword evidence="8" id="KW-1185">Reference proteome</keyword>
<evidence type="ECO:0000313" key="7">
    <source>
        <dbReference type="EMBL" id="KST65252.1"/>
    </source>
</evidence>
<keyword evidence="2" id="KW-1003">Cell membrane</keyword>
<dbReference type="OrthoDB" id="512263at2"/>
<dbReference type="PANTHER" id="PTHR33529">
    <property type="entry name" value="SLR0882 PROTEIN-RELATED"/>
    <property type="match status" value="1"/>
</dbReference>
<evidence type="ECO:0000256" key="2">
    <source>
        <dbReference type="ARBA" id="ARBA00022475"/>
    </source>
</evidence>
<dbReference type="Proteomes" id="UP000053372">
    <property type="component" value="Unassembled WGS sequence"/>
</dbReference>
<feature type="transmembrane region" description="Helical" evidence="6">
    <location>
        <begin position="362"/>
        <end position="381"/>
    </location>
</feature>
<comment type="subcellular location">
    <subcellularLocation>
        <location evidence="1">Cell membrane</location>
        <topology evidence="1">Multi-pass membrane protein</topology>
    </subcellularLocation>
</comment>
<protein>
    <recommendedName>
        <fullName evidence="9">Permease</fullName>
    </recommendedName>
</protein>
<dbReference type="PANTHER" id="PTHR33529:SF6">
    <property type="entry name" value="YJGP_YJGQ FAMILY PERMEASE"/>
    <property type="match status" value="1"/>
</dbReference>
<evidence type="ECO:0000256" key="3">
    <source>
        <dbReference type="ARBA" id="ARBA00022692"/>
    </source>
</evidence>
<dbReference type="GO" id="GO:0043190">
    <property type="term" value="C:ATP-binding cassette (ABC) transporter complex"/>
    <property type="evidence" value="ECO:0007669"/>
    <property type="project" value="TreeGrafter"/>
</dbReference>
<dbReference type="InterPro" id="IPR005495">
    <property type="entry name" value="LptG/LptF_permease"/>
</dbReference>
<feature type="transmembrane region" description="Helical" evidence="6">
    <location>
        <begin position="331"/>
        <end position="350"/>
    </location>
</feature>